<comment type="similarity">
    <text evidence="2">Belongs to the AAE transporter (TC 2.A.81) family.</text>
</comment>
<dbReference type="OrthoDB" id="9155749at2"/>
<feature type="transmembrane region" description="Helical" evidence="8">
    <location>
        <begin position="375"/>
        <end position="400"/>
    </location>
</feature>
<feature type="transmembrane region" description="Helical" evidence="8">
    <location>
        <begin position="348"/>
        <end position="369"/>
    </location>
</feature>
<feature type="transmembrane region" description="Helical" evidence="8">
    <location>
        <begin position="510"/>
        <end position="531"/>
    </location>
</feature>
<evidence type="ECO:0000256" key="8">
    <source>
        <dbReference type="SAM" id="Phobius"/>
    </source>
</evidence>
<feature type="transmembrane region" description="Helical" evidence="8">
    <location>
        <begin position="478"/>
        <end position="498"/>
    </location>
</feature>
<comment type="subcellular location">
    <subcellularLocation>
        <location evidence="1">Cell membrane</location>
        <topology evidence="1">Multi-pass membrane protein</topology>
    </subcellularLocation>
</comment>
<dbReference type="Proteomes" id="UP000063964">
    <property type="component" value="Chromosome"/>
</dbReference>
<dbReference type="EMBL" id="CP014230">
    <property type="protein sequence ID" value="AMD91660.1"/>
    <property type="molecule type" value="Genomic_DNA"/>
</dbReference>
<feature type="domain" description="RCK C-terminal" evidence="9">
    <location>
        <begin position="262"/>
        <end position="346"/>
    </location>
</feature>
<dbReference type="KEGG" id="doa:AXF15_00040"/>
<keyword evidence="6 8" id="KW-1133">Transmembrane helix</keyword>
<dbReference type="InterPro" id="IPR006512">
    <property type="entry name" value="YidE_YbjL"/>
</dbReference>
<dbReference type="SUPFAM" id="SSF116726">
    <property type="entry name" value="TrkA C-terminal domain-like"/>
    <property type="match status" value="1"/>
</dbReference>
<dbReference type="InterPro" id="IPR050144">
    <property type="entry name" value="AAE_transporter"/>
</dbReference>
<dbReference type="Gene3D" id="3.30.70.1450">
    <property type="entry name" value="Regulator of K+ conductance, C-terminal domain"/>
    <property type="match status" value="1"/>
</dbReference>
<protein>
    <submittedName>
        <fullName evidence="10">Transporter</fullName>
    </submittedName>
</protein>
<reference evidence="11" key="1">
    <citation type="submission" date="2016-02" db="EMBL/GenBank/DDBJ databases">
        <authorList>
            <person name="Holder M.E."/>
            <person name="Ajami N.J."/>
            <person name="Petrosino J.F."/>
        </authorList>
    </citation>
    <scope>NUCLEOTIDE SEQUENCE [LARGE SCALE GENOMIC DNA]</scope>
    <source>
        <strain evidence="11">DSM 12838</strain>
    </source>
</reference>
<feature type="transmembrane region" description="Helical" evidence="8">
    <location>
        <begin position="83"/>
        <end position="101"/>
    </location>
</feature>
<dbReference type="STRING" id="888061.AXF15_00040"/>
<feature type="transmembrane region" description="Helical" evidence="8">
    <location>
        <begin position="421"/>
        <end position="439"/>
    </location>
</feature>
<sequence>MTLLQNPLFLLLAVILSGYLLGRIRLWTFSLDTSGIVFSGLLFGLAGFTLPGVFQSLGLILFIYSVGQQAGPGFLHSMRREGLSLSLAALGMIAAALLTALGSQAWLGFSKEITAGLFAGALTSTPGLAVAVELARDSTAPAAYGVAYTFGVIGVVLAVKLLPRILRTNIRHEEEKLEQELSRLHPLMEFTHLRVTNPNLCSAPLSEVLPLLMDEVAITRLLRSGAHAPELVRADTVLGMGDTVRAVGTREALRRTAVIIGPEVEADMTFSSVLSKKEILLSRPEVTGKTLHSLNLEHVYGVQISRITRNGFDCPARGHTRLRQGDILHVVGQAQALENVKEFLGDDAVALFATNSAMLLAGLLCGLLLGAMPLYLPGLGIFTLGATGGVLMAGLFFGAVRQIGPVITELPSTTNSLLRDLGLSLFLATVGTAAGGSLGPTLSQYGLPLFLAGAGITLVPIAAGTILCLVLKIPFLRMLGVLTGGMTSTPGLGAAASLSPTAYAATAYATVYPVALVGMIVSTKIIMLLSIS</sequence>
<feature type="transmembrane region" description="Helical" evidence="8">
    <location>
        <begin position="141"/>
        <end position="162"/>
    </location>
</feature>
<evidence type="ECO:0000256" key="2">
    <source>
        <dbReference type="ARBA" id="ARBA00009854"/>
    </source>
</evidence>
<dbReference type="Pfam" id="PF02080">
    <property type="entry name" value="TrkA_C"/>
    <property type="match status" value="1"/>
</dbReference>
<dbReference type="RefSeq" id="WP_066601505.1">
    <property type="nucleotide sequence ID" value="NZ_CP014230.1"/>
</dbReference>
<dbReference type="PANTHER" id="PTHR30445:SF3">
    <property type="entry name" value="TRANSPORT PROTEIN YIDE-RELATED"/>
    <property type="match status" value="1"/>
</dbReference>
<keyword evidence="3" id="KW-0813">Transport</keyword>
<evidence type="ECO:0000313" key="11">
    <source>
        <dbReference type="Proteomes" id="UP000063964"/>
    </source>
</evidence>
<dbReference type="PANTHER" id="PTHR30445">
    <property type="entry name" value="K(+)_H(+) ANTIPORTER SUBUNIT KHTT"/>
    <property type="match status" value="1"/>
</dbReference>
<name>A0A0X8JMU6_9BACT</name>
<dbReference type="AlphaFoldDB" id="A0A0X8JMU6"/>
<dbReference type="GO" id="GO:0008324">
    <property type="term" value="F:monoatomic cation transmembrane transporter activity"/>
    <property type="evidence" value="ECO:0007669"/>
    <property type="project" value="InterPro"/>
</dbReference>
<evidence type="ECO:0000313" key="10">
    <source>
        <dbReference type="EMBL" id="AMD91660.1"/>
    </source>
</evidence>
<feature type="transmembrane region" description="Helical" evidence="8">
    <location>
        <begin position="445"/>
        <end position="471"/>
    </location>
</feature>
<evidence type="ECO:0000256" key="1">
    <source>
        <dbReference type="ARBA" id="ARBA00004651"/>
    </source>
</evidence>
<evidence type="ECO:0000256" key="5">
    <source>
        <dbReference type="ARBA" id="ARBA00022692"/>
    </source>
</evidence>
<dbReference type="GO" id="GO:0005886">
    <property type="term" value="C:plasma membrane"/>
    <property type="evidence" value="ECO:0007669"/>
    <property type="project" value="UniProtKB-SubCell"/>
</dbReference>
<evidence type="ECO:0000256" key="4">
    <source>
        <dbReference type="ARBA" id="ARBA00022475"/>
    </source>
</evidence>
<accession>A0A0X8JMU6</accession>
<dbReference type="NCBIfam" id="TIGR01625">
    <property type="entry name" value="YidE_YbjL_dupl"/>
    <property type="match status" value="1"/>
</dbReference>
<feature type="transmembrane region" description="Helical" evidence="8">
    <location>
        <begin position="36"/>
        <end position="63"/>
    </location>
</feature>
<feature type="transmembrane region" description="Helical" evidence="8">
    <location>
        <begin position="6"/>
        <end position="24"/>
    </location>
</feature>
<keyword evidence="4" id="KW-1003">Cell membrane</keyword>
<dbReference type="PROSITE" id="PS51202">
    <property type="entry name" value="RCK_C"/>
    <property type="match status" value="1"/>
</dbReference>
<evidence type="ECO:0000256" key="6">
    <source>
        <dbReference type="ARBA" id="ARBA00022989"/>
    </source>
</evidence>
<evidence type="ECO:0000256" key="3">
    <source>
        <dbReference type="ARBA" id="ARBA00022448"/>
    </source>
</evidence>
<dbReference type="GO" id="GO:0006813">
    <property type="term" value="P:potassium ion transport"/>
    <property type="evidence" value="ECO:0007669"/>
    <property type="project" value="InterPro"/>
</dbReference>
<dbReference type="InterPro" id="IPR036721">
    <property type="entry name" value="RCK_C_sf"/>
</dbReference>
<keyword evidence="5 8" id="KW-0812">Transmembrane</keyword>
<evidence type="ECO:0000259" key="9">
    <source>
        <dbReference type="PROSITE" id="PS51202"/>
    </source>
</evidence>
<organism evidence="10 11">
    <name type="scientific">Desulfomicrobium orale DSM 12838</name>
    <dbReference type="NCBI Taxonomy" id="888061"/>
    <lineage>
        <taxon>Bacteria</taxon>
        <taxon>Pseudomonadati</taxon>
        <taxon>Thermodesulfobacteriota</taxon>
        <taxon>Desulfovibrionia</taxon>
        <taxon>Desulfovibrionales</taxon>
        <taxon>Desulfomicrobiaceae</taxon>
        <taxon>Desulfomicrobium</taxon>
    </lineage>
</organism>
<keyword evidence="11" id="KW-1185">Reference proteome</keyword>
<evidence type="ECO:0000256" key="7">
    <source>
        <dbReference type="ARBA" id="ARBA00023136"/>
    </source>
</evidence>
<dbReference type="Pfam" id="PF06826">
    <property type="entry name" value="Asp-Al_Ex"/>
    <property type="match status" value="2"/>
</dbReference>
<proteinExistence type="inferred from homology"/>
<gene>
    <name evidence="10" type="ORF">AXF15_00040</name>
</gene>
<keyword evidence="7 8" id="KW-0472">Membrane</keyword>
<dbReference type="InterPro" id="IPR006037">
    <property type="entry name" value="RCK_C"/>
</dbReference>